<evidence type="ECO:0000313" key="2">
    <source>
        <dbReference type="EMBL" id="ARP88209.1"/>
    </source>
</evidence>
<reference evidence="2 3" key="1">
    <citation type="submission" date="2017-05" db="EMBL/GenBank/DDBJ databases">
        <title>Complete and WGS of Bordetella genogroups.</title>
        <authorList>
            <person name="Spilker T."/>
            <person name="LiPuma J."/>
        </authorList>
    </citation>
    <scope>NUCLEOTIDE SEQUENCE [LARGE SCALE GENOMIC DNA]</scope>
    <source>
        <strain evidence="2 3">AU17164</strain>
    </source>
</reference>
<proteinExistence type="predicted"/>
<dbReference type="Proteomes" id="UP000194139">
    <property type="component" value="Chromosome"/>
</dbReference>
<feature type="chain" id="PRO_5012235933" evidence="1">
    <location>
        <begin position="29"/>
        <end position="152"/>
    </location>
</feature>
<dbReference type="AlphaFoldDB" id="A0A1W6Z532"/>
<sequence length="152" mass="16553">MKTRIPAPTIARAAAAIALIAAAPGCLAARSVATPCPGTLQIEQTPLTPGGWAVIEDPRREAVHRLQGITFFSGDPRNGVALPPDSEKRSPRGYKSTWHFQPRPEGYWIGCNYTDTNLLAIRKLADNISQCDMKQYLANRHRPGGAVEVVCY</sequence>
<accession>A0A1W6Z532</accession>
<gene>
    <name evidence="2" type="ORF">CAL13_19835</name>
</gene>
<feature type="signal peptide" evidence="1">
    <location>
        <begin position="1"/>
        <end position="28"/>
    </location>
</feature>
<keyword evidence="1" id="KW-0732">Signal</keyword>
<dbReference type="RefSeq" id="WP_086073319.1">
    <property type="nucleotide sequence ID" value="NZ_CP021109.1"/>
</dbReference>
<evidence type="ECO:0000313" key="3">
    <source>
        <dbReference type="Proteomes" id="UP000194139"/>
    </source>
</evidence>
<name>A0A1W6Z532_9BORD</name>
<evidence type="ECO:0000256" key="1">
    <source>
        <dbReference type="SAM" id="SignalP"/>
    </source>
</evidence>
<dbReference type="EMBL" id="CP021109">
    <property type="protein sequence ID" value="ARP88209.1"/>
    <property type="molecule type" value="Genomic_DNA"/>
</dbReference>
<dbReference type="NCBIfam" id="NF042415">
    <property type="entry name" value="STY0301_fam"/>
    <property type="match status" value="1"/>
</dbReference>
<keyword evidence="3" id="KW-1185">Reference proteome</keyword>
<organism evidence="2 3">
    <name type="scientific">Bordetella genomosp. 9</name>
    <dbReference type="NCBI Taxonomy" id="1416803"/>
    <lineage>
        <taxon>Bacteria</taxon>
        <taxon>Pseudomonadati</taxon>
        <taxon>Pseudomonadota</taxon>
        <taxon>Betaproteobacteria</taxon>
        <taxon>Burkholderiales</taxon>
        <taxon>Alcaligenaceae</taxon>
        <taxon>Bordetella</taxon>
    </lineage>
</organism>
<protein>
    <submittedName>
        <fullName evidence="2">Uncharacterized protein</fullName>
    </submittedName>
</protein>
<dbReference type="InterPro" id="IPR049973">
    <property type="entry name" value="STY0301-like"/>
</dbReference>